<dbReference type="Gene3D" id="2.60.40.1670">
    <property type="entry name" value="beta-sandwich domain of Sec23/24"/>
    <property type="match status" value="1"/>
</dbReference>
<evidence type="ECO:0000256" key="12">
    <source>
        <dbReference type="SAM" id="MobiDB-lite"/>
    </source>
</evidence>
<keyword evidence="11" id="KW-0472">Membrane</keyword>
<dbReference type="InterPro" id="IPR007123">
    <property type="entry name" value="Gelsolin-like_dom"/>
</dbReference>
<dbReference type="PANTHER" id="PTHR13803">
    <property type="entry name" value="SEC24-RELATED PROTEIN"/>
    <property type="match status" value="1"/>
</dbReference>
<dbReference type="CDD" id="cd01479">
    <property type="entry name" value="Sec24-like"/>
    <property type="match status" value="1"/>
</dbReference>
<dbReference type="InterPro" id="IPR050550">
    <property type="entry name" value="SEC23_SEC24_subfamily"/>
</dbReference>
<feature type="region of interest" description="Disordered" evidence="12">
    <location>
        <begin position="1"/>
        <end position="240"/>
    </location>
</feature>
<dbReference type="InterPro" id="IPR036175">
    <property type="entry name" value="Sec23/24_helical_dom_sf"/>
</dbReference>
<evidence type="ECO:0000259" key="14">
    <source>
        <dbReference type="Pfam" id="PF04810"/>
    </source>
</evidence>
<evidence type="ECO:0000256" key="6">
    <source>
        <dbReference type="ARBA" id="ARBA00022490"/>
    </source>
</evidence>
<reference evidence="19 20" key="1">
    <citation type="submission" date="2016-07" db="EMBL/GenBank/DDBJ databases">
        <title>Pervasive Adenine N6-methylation of Active Genes in Fungi.</title>
        <authorList>
            <consortium name="DOE Joint Genome Institute"/>
            <person name="Mondo S.J."/>
            <person name="Dannebaum R.O."/>
            <person name="Kuo R.C."/>
            <person name="Labutti K."/>
            <person name="Haridas S."/>
            <person name="Kuo A."/>
            <person name="Salamov A."/>
            <person name="Ahrendt S.R."/>
            <person name="Lipzen A."/>
            <person name="Sullivan W."/>
            <person name="Andreopoulos W.B."/>
            <person name="Clum A."/>
            <person name="Lindquist E."/>
            <person name="Daum C."/>
            <person name="Ramamoorthy G.K."/>
            <person name="Gryganskyi A."/>
            <person name="Culley D."/>
            <person name="Magnuson J.K."/>
            <person name="James T.Y."/>
            <person name="O'Malley M.A."/>
            <person name="Stajich J.E."/>
            <person name="Spatafora J.W."/>
            <person name="Visel A."/>
            <person name="Grigoriev I.V."/>
        </authorList>
    </citation>
    <scope>NUCLEOTIDE SEQUENCE [LARGE SCALE GENOMIC DNA]</scope>
    <source>
        <strain evidence="19 20">CBS 931.73</strain>
    </source>
</reference>
<feature type="compositionally biased region" description="Pro residues" evidence="12">
    <location>
        <begin position="103"/>
        <end position="113"/>
    </location>
</feature>
<dbReference type="FunCoup" id="A0A1Y1YQ99">
    <property type="interactions" value="590"/>
</dbReference>
<comment type="caution">
    <text evidence="19">The sequence shown here is derived from an EMBL/GenBank/DDBJ whole genome shotgun (WGS) entry which is preliminary data.</text>
</comment>
<evidence type="ECO:0000256" key="5">
    <source>
        <dbReference type="ARBA" id="ARBA00022448"/>
    </source>
</evidence>
<feature type="domain" description="Zinc finger Sec23/Sec24-type" evidence="14">
    <location>
        <begin position="419"/>
        <end position="455"/>
    </location>
</feature>
<dbReference type="InterPro" id="IPR006896">
    <property type="entry name" value="Sec23/24_trunk_dom"/>
</dbReference>
<feature type="compositionally biased region" description="Low complexity" evidence="12">
    <location>
        <begin position="153"/>
        <end position="168"/>
    </location>
</feature>
<dbReference type="OrthoDB" id="49016at2759"/>
<dbReference type="SUPFAM" id="SSF81811">
    <property type="entry name" value="Helical domain of Sec23/24"/>
    <property type="match status" value="1"/>
</dbReference>
<comment type="subcellular location">
    <subcellularLocation>
        <location evidence="2">Cytoplasm</location>
    </subcellularLocation>
    <subcellularLocation>
        <location evidence="3">Endoplasmic reticulum membrane</location>
    </subcellularLocation>
    <subcellularLocation>
        <location evidence="1">Golgi apparatus membrane</location>
    </subcellularLocation>
</comment>
<dbReference type="Pfam" id="PF04810">
    <property type="entry name" value="zf-Sec23_Sec24"/>
    <property type="match status" value="1"/>
</dbReference>
<dbReference type="InterPro" id="IPR012990">
    <property type="entry name" value="Beta-sandwich_Sec23_24"/>
</dbReference>
<feature type="compositionally biased region" description="Pro residues" evidence="12">
    <location>
        <begin position="67"/>
        <end position="95"/>
    </location>
</feature>
<dbReference type="Pfam" id="PF04811">
    <property type="entry name" value="Sec23_trunk"/>
    <property type="match status" value="1"/>
</dbReference>
<evidence type="ECO:0000313" key="20">
    <source>
        <dbReference type="Proteomes" id="UP000193498"/>
    </source>
</evidence>
<evidence type="ECO:0000256" key="1">
    <source>
        <dbReference type="ARBA" id="ARBA00004394"/>
    </source>
</evidence>
<evidence type="ECO:0000259" key="15">
    <source>
        <dbReference type="Pfam" id="PF04811"/>
    </source>
</evidence>
<feature type="compositionally biased region" description="Pro residues" evidence="12">
    <location>
        <begin position="7"/>
        <end position="52"/>
    </location>
</feature>
<keyword evidence="20" id="KW-1185">Reference proteome</keyword>
<evidence type="ECO:0000256" key="3">
    <source>
        <dbReference type="ARBA" id="ARBA00004586"/>
    </source>
</evidence>
<dbReference type="InterPro" id="IPR036180">
    <property type="entry name" value="Gelsolin-like_dom_sf"/>
</dbReference>
<evidence type="ECO:0000256" key="11">
    <source>
        <dbReference type="ARBA" id="ARBA00023136"/>
    </source>
</evidence>
<evidence type="ECO:0000259" key="17">
    <source>
        <dbReference type="Pfam" id="PF08033"/>
    </source>
</evidence>
<dbReference type="Gene3D" id="3.40.50.410">
    <property type="entry name" value="von Willebrand factor, type A domain"/>
    <property type="match status" value="1"/>
</dbReference>
<dbReference type="GO" id="GO:0006886">
    <property type="term" value="P:intracellular protein transport"/>
    <property type="evidence" value="ECO:0007669"/>
    <property type="project" value="InterPro"/>
</dbReference>
<evidence type="ECO:0000313" key="18">
    <source>
        <dbReference type="EMBL" id="ORX88727.1"/>
    </source>
</evidence>
<feature type="compositionally biased region" description="Polar residues" evidence="12">
    <location>
        <begin position="287"/>
        <end position="298"/>
    </location>
</feature>
<sequence>MSNAPPNNFPPPPGQTRSPRPPMSGPPSNYPPPGQSQSPRPPTAGSPRPPMGQPQRSPVMGGARPPMNGPRPSSPFPPQAKPGPPSAYSPMPPNSQPYGQAGSPPPNMRPPPQGAASPSFNHQNPAANMQPRPGSPGPQAQMAPRPMSPPLPQAQQPGPGQPGLMQRQFVPPVSGRSPVMQGAPVPSPRPPMHSPNAVPLMNPQQPIQSPQLNSFAPVQPDAAAPPGSPPANASSPGQRRRMYPEQIATAYTQGDANQQTNYPGPASGQSDPVPGAQGSQFFVPGLQGQTSPVMGYSQPQTPGYAGGQAYGQQFNNMQNQFNSMALGGQNQLFHTPLIGTPLNPAELDLPPPAINLPQGAAVTASPKTLCDPSLKRCTFNAIPQNSNILKKSKIPFGLILTPFKLDKQNPDDIPISHEIIRCRRCRTYLNPFIQFVDGGRRWKCNMCFFTNDVPSTFDYDIQSQQPIDRFQRPELTHSVVEYIAPAEYMVRAPQPPVYLFLIDVSHTAVQSGMVATAARTILESLDRIPNEDKRAKIGFITYDSALHFYNLNSELSEPQMLVVSDLEDPFIPMPNDLLVNLNEGRPIVESLLSRLGEMFKSTHNVSSVLAPALQAGLKLISAIGGKIIVLQNTLPTDKEGGLTAREDVKLLGTPKESNLLQPASQFYKPFAVDCSRAQVCVDTFIFGTQYIDFATLSGASRFSAGQSYFYPGFNAGKSEDAVKFANEFSEFLSCPAGLEAVLRVRASKGLRMTAYHGNFFLRSMDLLALPNVTPNHTYSVEVTIDEPIETSVACFQTALLHTSCNGERRIRVLTLGLPVANNISEVFKSADQVAIATLLARKAVERSLSTKLEDARDALINKCIDILGIYKTELTSVGTGASPQLQVCHNLKMLPLLVQALIKHVSLRGGSQTPSDVRSFAMSLVNTMPAELLMRYIHPRFYALHNMPPEVAVPTDDGSAVMMPQPLPLSSERLERNGLFLLESGQHIFFWVAKEVSPQLCQELFDVPSYDAIRPGRTTLPILDTNFSSRVQLIISKIREANRYIYYPQVYVVKEESDPSLRLWFLSHLIEDRANNVMSYQQFLNHLKDKVNTGTFK</sequence>
<dbReference type="GO" id="GO:0090110">
    <property type="term" value="P:COPII-coated vesicle cargo loading"/>
    <property type="evidence" value="ECO:0007669"/>
    <property type="project" value="TreeGrafter"/>
</dbReference>
<feature type="domain" description="Sec23/Sec24 beta-sandwich" evidence="17">
    <location>
        <begin position="737"/>
        <end position="820"/>
    </location>
</feature>
<evidence type="ECO:0000256" key="2">
    <source>
        <dbReference type="ARBA" id="ARBA00004496"/>
    </source>
</evidence>
<dbReference type="InterPro" id="IPR006895">
    <property type="entry name" value="Znf_Sec23_Sec24"/>
</dbReference>
<keyword evidence="9" id="KW-0653">Protein transport</keyword>
<evidence type="ECO:0000313" key="19">
    <source>
        <dbReference type="EMBL" id="ORX99926.1"/>
    </source>
</evidence>
<dbReference type="InterPro" id="IPR006900">
    <property type="entry name" value="Sec23/24_helical_dom"/>
</dbReference>
<dbReference type="Pfam" id="PF04815">
    <property type="entry name" value="Sec23_helical"/>
    <property type="match status" value="1"/>
</dbReference>
<evidence type="ECO:0000256" key="8">
    <source>
        <dbReference type="ARBA" id="ARBA00022892"/>
    </source>
</evidence>
<feature type="compositionally biased region" description="Polar residues" evidence="12">
    <location>
        <begin position="202"/>
        <end position="216"/>
    </location>
</feature>
<feature type="domain" description="Sec23/Sec24 trunk" evidence="15">
    <location>
        <begin position="493"/>
        <end position="729"/>
    </location>
</feature>
<feature type="compositionally biased region" description="Low complexity" evidence="12">
    <location>
        <begin position="222"/>
        <end position="237"/>
    </location>
</feature>
<dbReference type="Pfam" id="PF08033">
    <property type="entry name" value="Sec23_BS"/>
    <property type="match status" value="1"/>
</dbReference>
<gene>
    <name evidence="19" type="ORF">K493DRAFT_107109</name>
    <name evidence="18" type="ORF">K493DRAFT_75735</name>
</gene>
<dbReference type="SUPFAM" id="SSF82919">
    <property type="entry name" value="Zn-finger domain of Sec23/24"/>
    <property type="match status" value="1"/>
</dbReference>
<dbReference type="GO" id="GO:0008270">
    <property type="term" value="F:zinc ion binding"/>
    <property type="evidence" value="ECO:0007669"/>
    <property type="project" value="InterPro"/>
</dbReference>
<dbReference type="PANTHER" id="PTHR13803:SF39">
    <property type="entry name" value="SECRETORY 24AB, ISOFORM A"/>
    <property type="match status" value="1"/>
</dbReference>
<dbReference type="STRING" id="1314790.A0A1Y1YQ99"/>
<keyword evidence="6" id="KW-0963">Cytoplasm</keyword>
<dbReference type="SUPFAM" id="SSF82754">
    <property type="entry name" value="C-terminal, gelsolin-like domain of Sec23/24"/>
    <property type="match status" value="1"/>
</dbReference>
<keyword evidence="5" id="KW-0813">Transport</keyword>
<feature type="domain" description="Gelsolin-like" evidence="13">
    <location>
        <begin position="962"/>
        <end position="1031"/>
    </location>
</feature>
<dbReference type="GO" id="GO:0005789">
    <property type="term" value="C:endoplasmic reticulum membrane"/>
    <property type="evidence" value="ECO:0007669"/>
    <property type="project" value="UniProtKB-SubCell"/>
</dbReference>
<evidence type="ECO:0000256" key="10">
    <source>
        <dbReference type="ARBA" id="ARBA00023034"/>
    </source>
</evidence>
<dbReference type="InterPro" id="IPR029006">
    <property type="entry name" value="ADF-H/Gelsolin-like_dom_sf"/>
</dbReference>
<accession>A0A1Y1YQ99</accession>
<dbReference type="SUPFAM" id="SSF81995">
    <property type="entry name" value="beta-sandwich domain of Sec23/24"/>
    <property type="match status" value="1"/>
</dbReference>
<keyword evidence="7" id="KW-0256">Endoplasmic reticulum</keyword>
<dbReference type="AlphaFoldDB" id="A0A1Y1YQ99"/>
<dbReference type="EMBL" id="MCFE01000503">
    <property type="protein sequence ID" value="ORX88727.1"/>
    <property type="molecule type" value="Genomic_DNA"/>
</dbReference>
<evidence type="ECO:0000256" key="7">
    <source>
        <dbReference type="ARBA" id="ARBA00022824"/>
    </source>
</evidence>
<dbReference type="GO" id="GO:0070971">
    <property type="term" value="C:endoplasmic reticulum exit site"/>
    <property type="evidence" value="ECO:0007669"/>
    <property type="project" value="TreeGrafter"/>
</dbReference>
<evidence type="ECO:0000259" key="16">
    <source>
        <dbReference type="Pfam" id="PF04815"/>
    </source>
</evidence>
<dbReference type="Gene3D" id="1.20.120.730">
    <property type="entry name" value="Sec23/Sec24 helical domain"/>
    <property type="match status" value="1"/>
</dbReference>
<feature type="compositionally biased region" description="Polar residues" evidence="12">
    <location>
        <begin position="255"/>
        <end position="270"/>
    </location>
</feature>
<dbReference type="EMBL" id="MCFE01000090">
    <property type="protein sequence ID" value="ORX99926.1"/>
    <property type="molecule type" value="Genomic_DNA"/>
</dbReference>
<dbReference type="GO" id="GO:0000149">
    <property type="term" value="F:SNARE binding"/>
    <property type="evidence" value="ECO:0007669"/>
    <property type="project" value="TreeGrafter"/>
</dbReference>
<evidence type="ECO:0000256" key="4">
    <source>
        <dbReference type="ARBA" id="ARBA00008334"/>
    </source>
</evidence>
<keyword evidence="10" id="KW-0333">Golgi apparatus</keyword>
<dbReference type="Proteomes" id="UP000193498">
    <property type="component" value="Unassembled WGS sequence"/>
</dbReference>
<dbReference type="GO" id="GO:0030127">
    <property type="term" value="C:COPII vesicle coat"/>
    <property type="evidence" value="ECO:0007669"/>
    <property type="project" value="InterPro"/>
</dbReference>
<comment type="similarity">
    <text evidence="4">Belongs to the SEC23/SEC24 family. SEC24 subfamily.</text>
</comment>
<feature type="compositionally biased region" description="Polar residues" evidence="12">
    <location>
        <begin position="116"/>
        <end position="127"/>
    </location>
</feature>
<feature type="region of interest" description="Disordered" evidence="12">
    <location>
        <begin position="255"/>
        <end position="298"/>
    </location>
</feature>
<dbReference type="InParanoid" id="A0A1Y1YQ99"/>
<dbReference type="Pfam" id="PF00626">
    <property type="entry name" value="Gelsolin"/>
    <property type="match status" value="1"/>
</dbReference>
<dbReference type="InterPro" id="IPR036174">
    <property type="entry name" value="Znf_Sec23_Sec24_sf"/>
</dbReference>
<dbReference type="Gene3D" id="2.30.30.380">
    <property type="entry name" value="Zn-finger domain of Sec23/24"/>
    <property type="match status" value="1"/>
</dbReference>
<protein>
    <submittedName>
        <fullName evidence="19">Uncharacterized protein</fullName>
    </submittedName>
</protein>
<evidence type="ECO:0000259" key="13">
    <source>
        <dbReference type="Pfam" id="PF00626"/>
    </source>
</evidence>
<dbReference type="GO" id="GO:0000139">
    <property type="term" value="C:Golgi membrane"/>
    <property type="evidence" value="ECO:0007669"/>
    <property type="project" value="UniProtKB-SubCell"/>
</dbReference>
<dbReference type="Gene3D" id="3.40.20.10">
    <property type="entry name" value="Severin"/>
    <property type="match status" value="1"/>
</dbReference>
<feature type="domain" description="Sec23/Sec24 helical" evidence="16">
    <location>
        <begin position="831"/>
        <end position="934"/>
    </location>
</feature>
<dbReference type="InterPro" id="IPR036465">
    <property type="entry name" value="vWFA_dom_sf"/>
</dbReference>
<organism evidence="19 20">
    <name type="scientific">Basidiobolus meristosporus CBS 931.73</name>
    <dbReference type="NCBI Taxonomy" id="1314790"/>
    <lineage>
        <taxon>Eukaryota</taxon>
        <taxon>Fungi</taxon>
        <taxon>Fungi incertae sedis</taxon>
        <taxon>Zoopagomycota</taxon>
        <taxon>Entomophthoromycotina</taxon>
        <taxon>Basidiobolomycetes</taxon>
        <taxon>Basidiobolales</taxon>
        <taxon>Basidiobolaceae</taxon>
        <taxon>Basidiobolus</taxon>
    </lineage>
</organism>
<dbReference type="InterPro" id="IPR041742">
    <property type="entry name" value="Sec24-like_trunk_dom"/>
</dbReference>
<proteinExistence type="inferred from homology"/>
<name>A0A1Y1YQ99_9FUNG</name>
<dbReference type="SUPFAM" id="SSF53300">
    <property type="entry name" value="vWA-like"/>
    <property type="match status" value="1"/>
</dbReference>
<evidence type="ECO:0000256" key="9">
    <source>
        <dbReference type="ARBA" id="ARBA00022927"/>
    </source>
</evidence>
<keyword evidence="8" id="KW-0931">ER-Golgi transport</keyword>